<dbReference type="PANTHER" id="PTHR31118">
    <property type="entry name" value="CYCLASE-LIKE PROTEIN 2"/>
    <property type="match status" value="1"/>
</dbReference>
<dbReference type="AlphaFoldDB" id="A0A0Q9YFT7"/>
<reference evidence="1" key="1">
    <citation type="submission" date="2015-09" db="EMBL/GenBank/DDBJ databases">
        <title>Draft Genome Sequences of Two Novel Amoeba-resistant Intranuclear Bacteria, Candidatus Berkiella cookevillensis and Candidatus Berkiella aquae.</title>
        <authorList>
            <person name="Mehari Y.T."/>
            <person name="Arivett B.A."/>
            <person name="Farone A.L."/>
            <person name="Gunderson J.H."/>
            <person name="Farone M.B."/>
        </authorList>
    </citation>
    <scope>NUCLEOTIDE SEQUENCE [LARGE SCALE GENOMIC DNA]</scope>
    <source>
        <strain evidence="1">HT99</strain>
    </source>
</reference>
<dbReference type="EMBL" id="LKAJ01000016">
    <property type="protein sequence ID" value="KRG19421.1"/>
    <property type="molecule type" value="Genomic_DNA"/>
</dbReference>
<name>A0A0Q9YFT7_9GAMM</name>
<dbReference type="EC" id="3.5.1.9" evidence="1"/>
<proteinExistence type="predicted"/>
<dbReference type="GO" id="GO:0004061">
    <property type="term" value="F:arylformamidase activity"/>
    <property type="evidence" value="ECO:0007669"/>
    <property type="project" value="UniProtKB-EC"/>
</dbReference>
<dbReference type="InterPro" id="IPR007325">
    <property type="entry name" value="KFase/CYL"/>
</dbReference>
<dbReference type="InterPro" id="IPR037175">
    <property type="entry name" value="KFase_sf"/>
</dbReference>
<dbReference type="RefSeq" id="WP_075067394.1">
    <property type="nucleotide sequence ID" value="NZ_LKAJ02000001.1"/>
</dbReference>
<gene>
    <name evidence="1" type="primary">kynB</name>
    <name evidence="1" type="ORF">HT99x_02795</name>
</gene>
<dbReference type="GO" id="GO:0019441">
    <property type="term" value="P:L-tryptophan catabolic process to kynurenine"/>
    <property type="evidence" value="ECO:0007669"/>
    <property type="project" value="InterPro"/>
</dbReference>
<dbReference type="PANTHER" id="PTHR31118:SF12">
    <property type="entry name" value="CYCLASE-LIKE PROTEIN 2"/>
    <property type="match status" value="1"/>
</dbReference>
<dbReference type="PATRIC" id="fig|1590043.3.peg.2842"/>
<keyword evidence="1" id="KW-0378">Hydrolase</keyword>
<dbReference type="SUPFAM" id="SSF102198">
    <property type="entry name" value="Putative cyclase"/>
    <property type="match status" value="1"/>
</dbReference>
<sequence length="230" mass="25420">MIPLPFTIIDLTHSLNSSIPTWDGHCGFSHQPILEHNPALPYSFRTRSINMEEGIGTHLDAPLHVIADGRDVASLTLEELIAPAVIIDVSQQSHERYRVSPETILIFEEQHGKIMPGSLVIIYTGWSRHWSTPSLYHNNHVFPSISASAAELLVHERQIIGLGIDTLSPDCPENDEYPVHNMVLGANKYIIENIANANLLPATGSYVFALPMKIAQGSEAPIRLIGLQLK</sequence>
<comment type="caution">
    <text evidence="1">The sequence shown here is derived from an EMBL/GenBank/DDBJ whole genome shotgun (WGS) entry which is preliminary data.</text>
</comment>
<protein>
    <submittedName>
        <fullName evidence="1">Kynurenine formamidase</fullName>
        <ecNumber evidence="1">3.5.1.9</ecNumber>
    </submittedName>
</protein>
<dbReference type="Gene3D" id="3.50.30.50">
    <property type="entry name" value="Putative cyclase"/>
    <property type="match status" value="1"/>
</dbReference>
<evidence type="ECO:0000313" key="1">
    <source>
        <dbReference type="EMBL" id="KRG19421.1"/>
    </source>
</evidence>
<dbReference type="STRING" id="295108.HT99x_02795"/>
<dbReference type="Pfam" id="PF04199">
    <property type="entry name" value="Cyclase"/>
    <property type="match status" value="1"/>
</dbReference>
<accession>A0A0Q9YFT7</accession>
<organism evidence="1">
    <name type="scientific">Candidatus Berkiella aquae</name>
    <dbReference type="NCBI Taxonomy" id="295108"/>
    <lineage>
        <taxon>Bacteria</taxon>
        <taxon>Pseudomonadati</taxon>
        <taxon>Pseudomonadota</taxon>
        <taxon>Gammaproteobacteria</taxon>
        <taxon>Candidatus Berkiellales</taxon>
        <taxon>Candidatus Berkiellaceae</taxon>
        <taxon>Candidatus Berkiella</taxon>
    </lineage>
</organism>